<dbReference type="Proteomes" id="UP000710849">
    <property type="component" value="Unassembled WGS sequence"/>
</dbReference>
<dbReference type="GeneID" id="62145358"/>
<accession>A0A9P5IYF2</accession>
<protein>
    <submittedName>
        <fullName evidence="2">Uncharacterized protein</fullName>
    </submittedName>
</protein>
<comment type="caution">
    <text evidence="2">The sequence shown here is derived from an EMBL/GenBank/DDBJ whole genome shotgun (WGS) entry which is preliminary data.</text>
</comment>
<sequence>MPSISHQRESRIFQQGKGHNGNSSRRSRITRELCVGCILFLPERLEGNESVRCILDTCCCNKSELDKEGYNHYVVILDVFQSDDGEIRCYIAKLTSKKGTTRYPIDRIKISQTFLASPPNEDTGLFLENGGMPRQSYISLSHVFQISPFVLRSNKPAYNTRLTEQSYKYLMLRLGLEAAVYEDTNIVKQSGATIRSVSKPTIHEDLVNFTELGLWIGSGILEFGRRGLRFLGFG</sequence>
<dbReference type="AlphaFoldDB" id="A0A9P5IYF2"/>
<evidence type="ECO:0000256" key="1">
    <source>
        <dbReference type="SAM" id="MobiDB-lite"/>
    </source>
</evidence>
<reference evidence="2 3" key="1">
    <citation type="journal article" date="2020" name="Genome Biol. Evol.">
        <title>Comparative genomics of Sclerotiniaceae.</title>
        <authorList>
            <person name="Valero Jimenez C.A."/>
            <person name="Steentjes M."/>
            <person name="Scholten O.E."/>
            <person name="Van Kan J.A.L."/>
        </authorList>
    </citation>
    <scope>NUCLEOTIDE SEQUENCE [LARGE SCALE GENOMIC DNA]</scope>
    <source>
        <strain evidence="2 3">MUCL 94</strain>
    </source>
</reference>
<feature type="compositionally biased region" description="Basic and acidic residues" evidence="1">
    <location>
        <begin position="1"/>
        <end position="11"/>
    </location>
</feature>
<dbReference type="RefSeq" id="XP_038736838.1">
    <property type="nucleotide sequence ID" value="XM_038872280.1"/>
</dbReference>
<name>A0A9P5IYF2_9HELO</name>
<feature type="region of interest" description="Disordered" evidence="1">
    <location>
        <begin position="1"/>
        <end position="25"/>
    </location>
</feature>
<keyword evidence="3" id="KW-1185">Reference proteome</keyword>
<organism evidence="2 3">
    <name type="scientific">Botrytis byssoidea</name>
    <dbReference type="NCBI Taxonomy" id="139641"/>
    <lineage>
        <taxon>Eukaryota</taxon>
        <taxon>Fungi</taxon>
        <taxon>Dikarya</taxon>
        <taxon>Ascomycota</taxon>
        <taxon>Pezizomycotina</taxon>
        <taxon>Leotiomycetes</taxon>
        <taxon>Helotiales</taxon>
        <taxon>Sclerotiniaceae</taxon>
        <taxon>Botrytis</taxon>
    </lineage>
</organism>
<evidence type="ECO:0000313" key="2">
    <source>
        <dbReference type="EMBL" id="KAF7952272.1"/>
    </source>
</evidence>
<proteinExistence type="predicted"/>
<gene>
    <name evidence="2" type="ORF">EAE97_001769</name>
</gene>
<evidence type="ECO:0000313" key="3">
    <source>
        <dbReference type="Proteomes" id="UP000710849"/>
    </source>
</evidence>
<dbReference type="EMBL" id="RCSW01000003">
    <property type="protein sequence ID" value="KAF7952272.1"/>
    <property type="molecule type" value="Genomic_DNA"/>
</dbReference>